<protein>
    <submittedName>
        <fullName evidence="1">Uncharacterized protein</fullName>
    </submittedName>
</protein>
<name>A0A2M8GJ92_9BACT</name>
<evidence type="ECO:0000313" key="2">
    <source>
        <dbReference type="Proteomes" id="UP000228960"/>
    </source>
</evidence>
<gene>
    <name evidence="1" type="ORF">CO009_03645</name>
</gene>
<dbReference type="EMBL" id="PFQM01000115">
    <property type="protein sequence ID" value="PJC79734.1"/>
    <property type="molecule type" value="Genomic_DNA"/>
</dbReference>
<organism evidence="1 2">
    <name type="scientific">Candidatus Shapirobacteria bacterium CG_4_8_14_3_um_filter_35_11</name>
    <dbReference type="NCBI Taxonomy" id="1974874"/>
    <lineage>
        <taxon>Bacteria</taxon>
        <taxon>Candidatus Shapironibacteriota</taxon>
    </lineage>
</organism>
<evidence type="ECO:0000313" key="1">
    <source>
        <dbReference type="EMBL" id="PJC79734.1"/>
    </source>
</evidence>
<proteinExistence type="predicted"/>
<reference evidence="2" key="1">
    <citation type="submission" date="2017-09" db="EMBL/GenBank/DDBJ databases">
        <title>Depth-based differentiation of microbial function through sediment-hosted aquifers and enrichment of novel symbionts in the deep terrestrial subsurface.</title>
        <authorList>
            <person name="Probst A.J."/>
            <person name="Ladd B."/>
            <person name="Jarett J.K."/>
            <person name="Geller-Mcgrath D.E."/>
            <person name="Sieber C.M.K."/>
            <person name="Emerson J.B."/>
            <person name="Anantharaman K."/>
            <person name="Thomas B.C."/>
            <person name="Malmstrom R."/>
            <person name="Stieglmeier M."/>
            <person name="Klingl A."/>
            <person name="Woyke T."/>
            <person name="Ryan C.M."/>
            <person name="Banfield J.F."/>
        </authorList>
    </citation>
    <scope>NUCLEOTIDE SEQUENCE [LARGE SCALE GENOMIC DNA]</scope>
</reference>
<comment type="caution">
    <text evidence="1">The sequence shown here is derived from an EMBL/GenBank/DDBJ whole genome shotgun (WGS) entry which is preliminary data.</text>
</comment>
<sequence length="211" mass="24569">MDIIIYERVKYMTQASYKYIGNVLDRNTRGWLPVVDEHSNKFYLPLLTKVEKLENANLFVMEGIHKGKTIAVDHKRIKPNIYSSYLFNSFTYAEGANLKLILKTSILQFPTQEEKVMCEGILPGVYKILLPDRPHEKKMQEDYYDESNSSGSRFCTTWFPIDTPQHNQYLHMGEYSTGCVTVLDNWQRIYLSLIHSRELESVIGTLTVVEE</sequence>
<dbReference type="Proteomes" id="UP000228960">
    <property type="component" value="Unassembled WGS sequence"/>
</dbReference>
<accession>A0A2M8GJ92</accession>
<dbReference type="AlphaFoldDB" id="A0A2M8GJ92"/>